<dbReference type="STRING" id="2034155.BMI79_06725"/>
<keyword evidence="4" id="KW-1185">Reference proteome</keyword>
<accession>A0A1S8CLE4</accession>
<dbReference type="OrthoDB" id="6998040at2"/>
<keyword evidence="1" id="KW-0812">Transmembrane</keyword>
<dbReference type="AlphaFoldDB" id="A0A1S8CLE4"/>
<dbReference type="RefSeq" id="WP_076941401.1">
    <property type="nucleotide sequence ID" value="NZ_MOXD01000003.1"/>
</dbReference>
<dbReference type="PANTHER" id="PTHR38033:SF1">
    <property type="entry name" value="DOTU FAMILY TYPE IV_VI SECRETION SYSTEM PROTEIN"/>
    <property type="match status" value="1"/>
</dbReference>
<proteinExistence type="predicted"/>
<dbReference type="InterPro" id="IPR017732">
    <property type="entry name" value="T4/T6SS_DotU"/>
</dbReference>
<evidence type="ECO:0000313" key="4">
    <source>
        <dbReference type="Proteomes" id="UP000216021"/>
    </source>
</evidence>
<evidence type="ECO:0000313" key="3">
    <source>
        <dbReference type="EMBL" id="OMQ24519.1"/>
    </source>
</evidence>
<dbReference type="InterPro" id="IPR038522">
    <property type="entry name" value="T4/T6SS_DotU_sf"/>
</dbReference>
<gene>
    <name evidence="3" type="ORF">BMI79_06725</name>
</gene>
<dbReference type="PANTHER" id="PTHR38033">
    <property type="entry name" value="MEMBRANE PROTEIN-RELATED"/>
    <property type="match status" value="1"/>
</dbReference>
<keyword evidence="1" id="KW-1133">Transmembrane helix</keyword>
<sequence>MKPIKELSIDSLLYDTWLIVVELRRGVPAQQGAALYQRCLQQVSNTQSRLTEAGYSAESIEHITYAQCALLDETVLGRRKQDEGYDTWIQTPLQTHFFNTLQAGELLYERMRQVLHEPASDPAVLTCFYRVLRLGFEGVYHGQTQQQPREQLMKILSERVTAYNIALQPPLLMEARPRRQHRLFQSAFFWLCLTLFVLAGGWWMLHLQLQSLLTALLSGGVE</sequence>
<name>A0A1S8CLE4_9GAMM</name>
<dbReference type="Proteomes" id="UP000216021">
    <property type="component" value="Unassembled WGS sequence"/>
</dbReference>
<feature type="domain" description="Type IV / VI secretion system DotU" evidence="2">
    <location>
        <begin position="10"/>
        <end position="207"/>
    </location>
</feature>
<evidence type="ECO:0000256" key="1">
    <source>
        <dbReference type="SAM" id="Phobius"/>
    </source>
</evidence>
<reference evidence="3 4" key="1">
    <citation type="submission" date="2016-11" db="EMBL/GenBank/DDBJ databases">
        <title>Rahnella oryzae sp. nov., isolated from rice root.</title>
        <authorList>
            <person name="Zhang X.-X."/>
            <person name="Zhang J."/>
        </authorList>
    </citation>
    <scope>NUCLEOTIDE SEQUENCE [LARGE SCALE GENOMIC DNA]</scope>
    <source>
        <strain evidence="3 4">J11-6</strain>
    </source>
</reference>
<keyword evidence="1" id="KW-0472">Membrane</keyword>
<dbReference type="NCBIfam" id="TIGR03349">
    <property type="entry name" value="IV_VI_DotU"/>
    <property type="match status" value="1"/>
</dbReference>
<evidence type="ECO:0000259" key="2">
    <source>
        <dbReference type="Pfam" id="PF09850"/>
    </source>
</evidence>
<dbReference type="Pfam" id="PF09850">
    <property type="entry name" value="DotU"/>
    <property type="match status" value="1"/>
</dbReference>
<dbReference type="NCBIfam" id="NF038239">
    <property type="entry name" value="T6SS_TssL_short"/>
    <property type="match status" value="1"/>
</dbReference>
<dbReference type="Gene3D" id="1.25.40.590">
    <property type="entry name" value="Type IV / VI secretion system, DotU"/>
    <property type="match status" value="1"/>
</dbReference>
<organism evidence="3 4">
    <name type="scientific">Serratia oryzae</name>
    <dbReference type="NCBI Taxonomy" id="2034155"/>
    <lineage>
        <taxon>Bacteria</taxon>
        <taxon>Pseudomonadati</taxon>
        <taxon>Pseudomonadota</taxon>
        <taxon>Gammaproteobacteria</taxon>
        <taxon>Enterobacterales</taxon>
        <taxon>Yersiniaceae</taxon>
        <taxon>Serratia</taxon>
    </lineage>
</organism>
<comment type="caution">
    <text evidence="3">The sequence shown here is derived from an EMBL/GenBank/DDBJ whole genome shotgun (WGS) entry which is preliminary data.</text>
</comment>
<dbReference type="EMBL" id="MOXD01000003">
    <property type="protein sequence ID" value="OMQ24519.1"/>
    <property type="molecule type" value="Genomic_DNA"/>
</dbReference>
<protein>
    <recommendedName>
        <fullName evidence="2">Type IV / VI secretion system DotU domain-containing protein</fullName>
    </recommendedName>
</protein>
<feature type="transmembrane region" description="Helical" evidence="1">
    <location>
        <begin position="183"/>
        <end position="205"/>
    </location>
</feature>